<dbReference type="RefSeq" id="WP_069699916.1">
    <property type="nucleotide sequence ID" value="NZ_JAGGMA010000065.1"/>
</dbReference>
<dbReference type="InterPro" id="IPR023365">
    <property type="entry name" value="Sortase_dom-sf"/>
</dbReference>
<dbReference type="InterPro" id="IPR005754">
    <property type="entry name" value="Sortase"/>
</dbReference>
<keyword evidence="5" id="KW-0472">Membrane</keyword>
<comment type="caution">
    <text evidence="6">The sequence shown here is derived from an EMBL/GenBank/DDBJ whole genome shotgun (WGS) entry which is preliminary data.</text>
</comment>
<dbReference type="Proteomes" id="UP000095256">
    <property type="component" value="Unassembled WGS sequence"/>
</dbReference>
<dbReference type="OrthoDB" id="1648028at2"/>
<dbReference type="Pfam" id="PF04203">
    <property type="entry name" value="Sortase"/>
    <property type="match status" value="1"/>
</dbReference>
<gene>
    <name evidence="6" type="ORF">BCR26_17665</name>
</gene>
<keyword evidence="5" id="KW-0812">Transmembrane</keyword>
<dbReference type="AlphaFoldDB" id="A0A1E5KT89"/>
<evidence type="ECO:0000256" key="4">
    <source>
        <dbReference type="PIRSR" id="PIRSR605754-1"/>
    </source>
</evidence>
<dbReference type="CDD" id="cd06165">
    <property type="entry name" value="Sortase_A"/>
    <property type="match status" value="1"/>
</dbReference>
<dbReference type="EMBL" id="MIEK01000061">
    <property type="protein sequence ID" value="OEH81112.1"/>
    <property type="molecule type" value="Genomic_DNA"/>
</dbReference>
<protein>
    <submittedName>
        <fullName evidence="6">Class A sortase</fullName>
    </submittedName>
</protein>
<evidence type="ECO:0000256" key="1">
    <source>
        <dbReference type="ARBA" id="ARBA00022670"/>
    </source>
</evidence>
<evidence type="ECO:0000256" key="3">
    <source>
        <dbReference type="ARBA" id="ARBA00022807"/>
    </source>
</evidence>
<organism evidence="6 7">
    <name type="scientific">Enterococcus rivorum</name>
    <dbReference type="NCBI Taxonomy" id="762845"/>
    <lineage>
        <taxon>Bacteria</taxon>
        <taxon>Bacillati</taxon>
        <taxon>Bacillota</taxon>
        <taxon>Bacilli</taxon>
        <taxon>Lactobacillales</taxon>
        <taxon>Enterococcaceae</taxon>
        <taxon>Enterococcus</taxon>
    </lineage>
</organism>
<dbReference type="InterPro" id="IPR042007">
    <property type="entry name" value="Sortase_A"/>
</dbReference>
<dbReference type="NCBIfam" id="TIGR01076">
    <property type="entry name" value="sortase_fam"/>
    <property type="match status" value="1"/>
</dbReference>
<dbReference type="Gene3D" id="2.40.260.10">
    <property type="entry name" value="Sortase"/>
    <property type="match status" value="1"/>
</dbReference>
<keyword evidence="3" id="KW-0788">Thiol protease</keyword>
<keyword evidence="7" id="KW-1185">Reference proteome</keyword>
<name>A0A1E5KT89_9ENTE</name>
<evidence type="ECO:0000256" key="5">
    <source>
        <dbReference type="SAM" id="Phobius"/>
    </source>
</evidence>
<accession>A0A1E5KT89</accession>
<dbReference type="GO" id="GO:0008234">
    <property type="term" value="F:cysteine-type peptidase activity"/>
    <property type="evidence" value="ECO:0007669"/>
    <property type="project" value="UniProtKB-KW"/>
</dbReference>
<evidence type="ECO:0000313" key="6">
    <source>
        <dbReference type="EMBL" id="OEH81112.1"/>
    </source>
</evidence>
<feature type="transmembrane region" description="Helical" evidence="5">
    <location>
        <begin position="18"/>
        <end position="36"/>
    </location>
</feature>
<proteinExistence type="predicted"/>
<feature type="active site" description="Acyl-thioester intermediate" evidence="4">
    <location>
        <position position="207"/>
    </location>
</feature>
<dbReference type="SUPFAM" id="SSF63817">
    <property type="entry name" value="Sortase"/>
    <property type="match status" value="1"/>
</dbReference>
<keyword evidence="5" id="KW-1133">Transmembrane helix</keyword>
<dbReference type="STRING" id="762845.BCR26_17665"/>
<evidence type="ECO:0000313" key="7">
    <source>
        <dbReference type="Proteomes" id="UP000095256"/>
    </source>
</evidence>
<keyword evidence="2" id="KW-0378">Hydrolase</keyword>
<keyword evidence="1" id="KW-0645">Protease</keyword>
<sequence>MASRKNRHTKNKSNKKNWLVNILLFVMLLIGLALIFNTQIRNWLIQQNGQAYAVTKLTPQEIEKNMNQEASFDFDAVESLSTEAVLRAQLANKSLPVIGAVAVPTVKINLPIFKGLSNVALLTGAGTMKPEQQMGGEGNYTLASHRIQDGVSLFSPIERIQIGELIYITDLTNIYTYKATFVEKVEPTRVDLIEDIPGKKMITLVTCGDMDATTRVIVQGELDKVTPIKEANKEMTAAFQMEQLTL</sequence>
<reference evidence="6 7" key="1">
    <citation type="submission" date="2016-09" db="EMBL/GenBank/DDBJ databases">
        <authorList>
            <person name="Capua I."/>
            <person name="De Benedictis P."/>
            <person name="Joannis T."/>
            <person name="Lombin L.H."/>
            <person name="Cattoli G."/>
        </authorList>
    </citation>
    <scope>NUCLEOTIDE SEQUENCE [LARGE SCALE GENOMIC DNA]</scope>
    <source>
        <strain evidence="6 7">LMG 25899</strain>
    </source>
</reference>
<dbReference type="GO" id="GO:0006508">
    <property type="term" value="P:proteolysis"/>
    <property type="evidence" value="ECO:0007669"/>
    <property type="project" value="UniProtKB-KW"/>
</dbReference>
<feature type="active site" description="Proton donor/acceptor" evidence="4">
    <location>
        <position position="145"/>
    </location>
</feature>
<evidence type="ECO:0000256" key="2">
    <source>
        <dbReference type="ARBA" id="ARBA00022801"/>
    </source>
</evidence>